<feature type="region of interest" description="Disordered" evidence="1">
    <location>
        <begin position="1065"/>
        <end position="1095"/>
    </location>
</feature>
<proteinExistence type="predicted"/>
<keyword evidence="2" id="KW-0812">Transmembrane</keyword>
<feature type="region of interest" description="Disordered" evidence="1">
    <location>
        <begin position="1300"/>
        <end position="1327"/>
    </location>
</feature>
<reference key="1">
    <citation type="submission" date="2010-11" db="EMBL/GenBank/DDBJ databases">
        <title>The complete sequence of chromosome of Isophaera pallida ATCC 43644.</title>
        <authorList>
            <consortium name="US DOE Joint Genome Institute (JGI-PGF)"/>
            <person name="Lucas S."/>
            <person name="Copeland A."/>
            <person name="Lapidus A."/>
            <person name="Bruce D."/>
            <person name="Goodwin L."/>
            <person name="Pitluck S."/>
            <person name="Kyrpides N."/>
            <person name="Mavromatis K."/>
            <person name="Pagani I."/>
            <person name="Ivanova N."/>
            <person name="Saunders E."/>
            <person name="Brettin T."/>
            <person name="Detter J.C."/>
            <person name="Han C."/>
            <person name="Tapia R."/>
            <person name="Land M."/>
            <person name="Hauser L."/>
            <person name="Markowitz V."/>
            <person name="Cheng J.-F."/>
            <person name="Hugenholtz P."/>
            <person name="Woyke T."/>
            <person name="Wu D."/>
            <person name="Eisen J.A."/>
        </authorList>
    </citation>
    <scope>NUCLEOTIDE SEQUENCE</scope>
    <source>
        <strain>ATCC 43644</strain>
    </source>
</reference>
<dbReference type="RefSeq" id="WP_013565366.1">
    <property type="nucleotide sequence ID" value="NC_014962.1"/>
</dbReference>
<feature type="region of interest" description="Disordered" evidence="1">
    <location>
        <begin position="282"/>
        <end position="303"/>
    </location>
</feature>
<feature type="transmembrane region" description="Helical" evidence="2">
    <location>
        <begin position="667"/>
        <end position="688"/>
    </location>
</feature>
<evidence type="ECO:0000313" key="3">
    <source>
        <dbReference type="EMBL" id="ADV63078.1"/>
    </source>
</evidence>
<evidence type="ECO:0000256" key="2">
    <source>
        <dbReference type="SAM" id="Phobius"/>
    </source>
</evidence>
<evidence type="ECO:0000256" key="1">
    <source>
        <dbReference type="SAM" id="MobiDB-lite"/>
    </source>
</evidence>
<dbReference type="HOGENOM" id="CLU_259345_0_0_0"/>
<keyword evidence="2" id="KW-1133">Transmembrane helix</keyword>
<dbReference type="OrthoDB" id="5747753at2"/>
<feature type="transmembrane region" description="Helical" evidence="2">
    <location>
        <begin position="761"/>
        <end position="782"/>
    </location>
</feature>
<sequence length="1327" mass="149867">MPLPSLHAPSLDSSVHLDSQDLLGRLRELDPGVALVPRRIMRRVLTADAERGGAAAGGIWHVPHSHCWAIRGEIGLQIVTREELELPLEVPTPDWLFLLARPEPEELHALPVEQALRHFRRLLFHAKVHARLRDRIDTGRFTTADLRDRIELVGRPAFEEIRQVLREDDLLLPPYDDATTFIEFAAVWLELRFFHPERLDVTFPGLSDPETVAIQIERDLAAEELFRSTQLRGLPVDPPPQAIRQAVGLDALRVGEPIRDATWNPALTQDDLVAEPLREGGDQPVAAAASSSVEQPPPTRSLTRRLKAGRIRRRTRRQLRRAERQRDHGDLVRAALARMKAARFNEPDHPPQLQLPDREIDILAERLGHALKLDAETVETWREMIAALLVPASNGNGLTLTHEARLLHDLQKVCVDTERPLSRIDLLGWLKRWGRGPLKRDLPFQSEIQAHRHLRQAARRARLVKLDEANRSLLAGMIQTELSRLEQRLRDQVRPVLERVLREQGWHPTNLPEQAARNTIEEELLDRLVSHGFLSYGDLRDAVARNALKLDDATPWGAVLFRDRLLQTDHALGEELRGAYRPAEIYFRFLHRLSSLLFGNAGGRWLAWYVGLPFGGSYLLLAGLDHTILEWIVNPLLYGPPPTAPDHTAAAGELAGEPLGYDPHHHWGIHLGTPWLVLTLGLLFFGLIHSGRFRALAASTARVVGRGLRNLAIDLPRYLLTNPITRAILKSPTFLFSWRYLVKPLAICAVIWPLLPRGSEQAGLSLLAFVGGPLFLAVNFILNSKPGQDLQEIALDLTVRSVSFLIFEVVPGFVGFFVDLFKAITQAIEATLYQVDLWLRYRMGESQTTLGLKVVFGSVWASVHYLVRLIINLFVEPQLNPVKHFPVVTVSHKFLLPTIPILARLLIDQGWEEKAAYGTVTAIVGAIPGIFGFLAWELKENWRIYRANRPDRLRPRVIGTHGETLLRLIKPGFHSGTVPKIFRKLRRLENRDLYDPTATASPRLRARLRARLLRQRAALRHVEVELHHFVEREILHLLHLARPDGSIRPRLAEVRLAVNQVWLEFDPPRPTTPAPSDEGASPTTPRGPGRHHNLDLDHYHESWRHADISSPEIPTLARAGLRREHDHSDPCHGNPGTDPEEGRDSNNVAPSRLILRYVQFDGWLIGGIVQAGWLDDGRLDPEDRTALLAVLAGLHHLAGAHLVHDDLARHLAAQGIDPPIAFTVRRNRLRVWKPRAATAFAANGSLLADPSQEWVEPLYQSPLRFDTTMPFFWNDWVVTWDRIRDHAPPVESVRRLIERVEPSRASSTRPHSMLSNGPVPMGSFTSD</sequence>
<gene>
    <name evidence="3" type="ordered locus">Isop_2506</name>
</gene>
<evidence type="ECO:0000313" key="4">
    <source>
        <dbReference type="Proteomes" id="UP000008631"/>
    </source>
</evidence>
<keyword evidence="2" id="KW-0472">Membrane</keyword>
<feature type="compositionally biased region" description="Polar residues" evidence="1">
    <location>
        <begin position="1304"/>
        <end position="1315"/>
    </location>
</feature>
<reference evidence="3 4" key="2">
    <citation type="journal article" date="2011" name="Stand. Genomic Sci.">
        <title>Complete genome sequence of Isosphaera pallida type strain (IS1B).</title>
        <authorList>
            <consortium name="US DOE Joint Genome Institute (JGI-PGF)"/>
            <person name="Goker M."/>
            <person name="Cleland D."/>
            <person name="Saunders E."/>
            <person name="Lapidus A."/>
            <person name="Nolan M."/>
            <person name="Lucas S."/>
            <person name="Hammon N."/>
            <person name="Deshpande S."/>
            <person name="Cheng J.F."/>
            <person name="Tapia R."/>
            <person name="Han C."/>
            <person name="Goodwin L."/>
            <person name="Pitluck S."/>
            <person name="Liolios K."/>
            <person name="Pagani I."/>
            <person name="Ivanova N."/>
            <person name="Mavromatis K."/>
            <person name="Pati A."/>
            <person name="Chen A."/>
            <person name="Palaniappan K."/>
            <person name="Land M."/>
            <person name="Hauser L."/>
            <person name="Chang Y.J."/>
            <person name="Jeffries C.D."/>
            <person name="Detter J.C."/>
            <person name="Beck B."/>
            <person name="Woyke T."/>
            <person name="Bristow J."/>
            <person name="Eisen J.A."/>
            <person name="Markowitz V."/>
            <person name="Hugenholtz P."/>
            <person name="Kyrpides N.C."/>
            <person name="Klenk H.P."/>
        </authorList>
    </citation>
    <scope>NUCLEOTIDE SEQUENCE [LARGE SCALE GENOMIC DNA]</scope>
    <source>
        <strain evidence="4">ATCC 43644 / DSM 9630 / IS1B</strain>
    </source>
</reference>
<dbReference type="KEGG" id="ipa:Isop_2506"/>
<dbReference type="eggNOG" id="ENOG502Z7KH">
    <property type="taxonomic scope" value="Bacteria"/>
</dbReference>
<dbReference type="EMBL" id="CP002353">
    <property type="protein sequence ID" value="ADV63078.1"/>
    <property type="molecule type" value="Genomic_DNA"/>
</dbReference>
<feature type="transmembrane region" description="Helical" evidence="2">
    <location>
        <begin position="736"/>
        <end position="755"/>
    </location>
</feature>
<feature type="transmembrane region" description="Helical" evidence="2">
    <location>
        <begin position="915"/>
        <end position="936"/>
    </location>
</feature>
<feature type="transmembrane region" description="Helical" evidence="2">
    <location>
        <begin position="850"/>
        <end position="871"/>
    </location>
</feature>
<dbReference type="Proteomes" id="UP000008631">
    <property type="component" value="Chromosome"/>
</dbReference>
<dbReference type="STRING" id="575540.Isop_2506"/>
<organism evidence="3 4">
    <name type="scientific">Isosphaera pallida (strain ATCC 43644 / DSM 9630 / IS1B)</name>
    <dbReference type="NCBI Taxonomy" id="575540"/>
    <lineage>
        <taxon>Bacteria</taxon>
        <taxon>Pseudomonadati</taxon>
        <taxon>Planctomycetota</taxon>
        <taxon>Planctomycetia</taxon>
        <taxon>Isosphaerales</taxon>
        <taxon>Isosphaeraceae</taxon>
        <taxon>Isosphaera</taxon>
    </lineage>
</organism>
<dbReference type="InParanoid" id="E8QY83"/>
<keyword evidence="4" id="KW-1185">Reference proteome</keyword>
<name>E8QY83_ISOPI</name>
<accession>E8QY83</accession>
<feature type="region of interest" description="Disordered" evidence="1">
    <location>
        <begin position="1121"/>
        <end position="1147"/>
    </location>
</feature>
<feature type="compositionally biased region" description="Basic and acidic residues" evidence="1">
    <location>
        <begin position="1121"/>
        <end position="1130"/>
    </location>
</feature>
<protein>
    <submittedName>
        <fullName evidence="3">Uncharacterized protein</fullName>
    </submittedName>
</protein>